<reference evidence="6" key="1">
    <citation type="submission" date="2019-10" db="EMBL/GenBank/DDBJ databases">
        <title>Metagenomic sequencing of thiosulfate-disproportionating enrichment culture.</title>
        <authorList>
            <person name="Umezawa K."/>
            <person name="Kojima H."/>
            <person name="Fukui M."/>
        </authorList>
    </citation>
    <scope>NUCLEOTIDE SEQUENCE</scope>
    <source>
        <strain evidence="6">45J</strain>
    </source>
</reference>
<dbReference type="Gene3D" id="2.40.10.340">
    <property type="entry name" value="Rod shape-determining protein MreC, domain 1"/>
    <property type="match status" value="1"/>
</dbReference>
<evidence type="ECO:0000256" key="4">
    <source>
        <dbReference type="ARBA" id="ARBA00032089"/>
    </source>
</evidence>
<dbReference type="GO" id="GO:0005886">
    <property type="term" value="C:plasma membrane"/>
    <property type="evidence" value="ECO:0007669"/>
    <property type="project" value="TreeGrafter"/>
</dbReference>
<dbReference type="AlphaFoldDB" id="A0A5J4KZJ8"/>
<dbReference type="PANTHER" id="PTHR34138">
    <property type="entry name" value="CELL SHAPE-DETERMINING PROTEIN MREC"/>
    <property type="match status" value="1"/>
</dbReference>
<dbReference type="InterPro" id="IPR055342">
    <property type="entry name" value="MreC_beta-barrel_core"/>
</dbReference>
<dbReference type="InterPro" id="IPR042175">
    <property type="entry name" value="Cell/Rod_MreC_2"/>
</dbReference>
<sequence>MSKGKKRIVILTLFSLIALILITYQHNRIPSVFFRVISYPYDVFNRFTMNIIMTSRELYDAFDENKRLKKELNAALMEKQRFAEIVQENRRLKELLSLKDHLPNYVATAKVVARGYDRLLNTLILDKGKNNGIKKDMSVITPRGLVGKIYSVRDDFSEVLLLSDPNFSAAVRLQKSRYEGVISGTGHRYCILKYIPPEEWVEKDEVVVTSGLDGIFPPGLLVGVVSSIRKEGIEFFQDIKVMPFQADTKIEEVIILSN</sequence>
<organism evidence="6">
    <name type="scientific">hot springs metagenome</name>
    <dbReference type="NCBI Taxonomy" id="433727"/>
    <lineage>
        <taxon>unclassified sequences</taxon>
        <taxon>metagenomes</taxon>
        <taxon>ecological metagenomes</taxon>
    </lineage>
</organism>
<dbReference type="Gene3D" id="2.40.10.350">
    <property type="entry name" value="Rod shape-determining protein MreC, domain 2"/>
    <property type="match status" value="1"/>
</dbReference>
<evidence type="ECO:0000256" key="3">
    <source>
        <dbReference type="ARBA" id="ARBA00022960"/>
    </source>
</evidence>
<name>A0A5J4KZJ8_9ZZZZ</name>
<proteinExistence type="inferred from homology"/>
<dbReference type="InterPro" id="IPR007221">
    <property type="entry name" value="MreC"/>
</dbReference>
<dbReference type="Pfam" id="PF04085">
    <property type="entry name" value="MreC"/>
    <property type="match status" value="1"/>
</dbReference>
<protein>
    <recommendedName>
        <fullName evidence="2">Cell shape-determining protein MreC</fullName>
    </recommendedName>
    <alternativeName>
        <fullName evidence="4">Cell shape protein MreC</fullName>
    </alternativeName>
</protein>
<dbReference type="PIRSF" id="PIRSF038471">
    <property type="entry name" value="MreC"/>
    <property type="match status" value="1"/>
</dbReference>
<feature type="domain" description="Rod shape-determining protein MreC beta-barrel core" evidence="5">
    <location>
        <begin position="111"/>
        <end position="256"/>
    </location>
</feature>
<evidence type="ECO:0000259" key="5">
    <source>
        <dbReference type="Pfam" id="PF04085"/>
    </source>
</evidence>
<evidence type="ECO:0000313" key="6">
    <source>
        <dbReference type="EMBL" id="GER93405.1"/>
    </source>
</evidence>
<gene>
    <name evidence="6" type="ORF">A45J_1145</name>
</gene>
<evidence type="ECO:0000256" key="2">
    <source>
        <dbReference type="ARBA" id="ARBA00013855"/>
    </source>
</evidence>
<comment type="similarity">
    <text evidence="1">Belongs to the MreC family.</text>
</comment>
<dbReference type="PANTHER" id="PTHR34138:SF1">
    <property type="entry name" value="CELL SHAPE-DETERMINING PROTEIN MREC"/>
    <property type="match status" value="1"/>
</dbReference>
<dbReference type="NCBIfam" id="TIGR00219">
    <property type="entry name" value="mreC"/>
    <property type="match status" value="1"/>
</dbReference>
<comment type="caution">
    <text evidence="6">The sequence shown here is derived from an EMBL/GenBank/DDBJ whole genome shotgun (WGS) entry which is preliminary data.</text>
</comment>
<dbReference type="GO" id="GO:0008360">
    <property type="term" value="P:regulation of cell shape"/>
    <property type="evidence" value="ECO:0007669"/>
    <property type="project" value="UniProtKB-KW"/>
</dbReference>
<accession>A0A5J4KZJ8</accession>
<dbReference type="EMBL" id="BLAB01000001">
    <property type="protein sequence ID" value="GER93405.1"/>
    <property type="molecule type" value="Genomic_DNA"/>
</dbReference>
<dbReference type="InterPro" id="IPR042177">
    <property type="entry name" value="Cell/Rod_1"/>
</dbReference>
<evidence type="ECO:0000256" key="1">
    <source>
        <dbReference type="ARBA" id="ARBA00009369"/>
    </source>
</evidence>
<keyword evidence="3" id="KW-0133">Cell shape</keyword>